<dbReference type="PANTHER" id="PTHR31793:SF24">
    <property type="entry name" value="LONG-CHAIN ACYL-COA THIOESTERASE FADM"/>
    <property type="match status" value="1"/>
</dbReference>
<keyword evidence="2" id="KW-1185">Reference proteome</keyword>
<dbReference type="Gene3D" id="3.10.129.10">
    <property type="entry name" value="Hotdog Thioesterase"/>
    <property type="match status" value="1"/>
</dbReference>
<organism evidence="1 2">
    <name type="scientific">Lutimonas vermicola</name>
    <dbReference type="NCBI Taxonomy" id="414288"/>
    <lineage>
        <taxon>Bacteria</taxon>
        <taxon>Pseudomonadati</taxon>
        <taxon>Bacteroidota</taxon>
        <taxon>Flavobacteriia</taxon>
        <taxon>Flavobacteriales</taxon>
        <taxon>Flavobacteriaceae</taxon>
        <taxon>Lutimonas</taxon>
    </lineage>
</organism>
<evidence type="ECO:0000313" key="2">
    <source>
        <dbReference type="Proteomes" id="UP001474120"/>
    </source>
</evidence>
<dbReference type="Proteomes" id="UP001474120">
    <property type="component" value="Unassembled WGS sequence"/>
</dbReference>
<protein>
    <submittedName>
        <fullName evidence="1">Thioesterase family protein</fullName>
    </submittedName>
</protein>
<accession>A0ABU9L1A8</accession>
<dbReference type="InterPro" id="IPR050563">
    <property type="entry name" value="4-hydroxybenzoyl-CoA_TE"/>
</dbReference>
<sequence>MSYKVSFLTRWSDFDPNNHLRHSAYNDYAAESRVRLFTKYGLSLKEFNKLHIGPVLFQEKTNFLKEIAMGEDIIVEVLLQGSSTEGERFKFLHNIYRSDGELSAQIEVFGAWMDLSKRKLTTPPPIIIEALKQMTKTDKFEIIPLPQHYPN</sequence>
<dbReference type="Pfam" id="PF13279">
    <property type="entry name" value="4HBT_2"/>
    <property type="match status" value="1"/>
</dbReference>
<proteinExistence type="predicted"/>
<comment type="caution">
    <text evidence="1">The sequence shown here is derived from an EMBL/GenBank/DDBJ whole genome shotgun (WGS) entry which is preliminary data.</text>
</comment>
<dbReference type="PANTHER" id="PTHR31793">
    <property type="entry name" value="4-HYDROXYBENZOYL-COA THIOESTERASE FAMILY MEMBER"/>
    <property type="match status" value="1"/>
</dbReference>
<gene>
    <name evidence="1" type="ORF">AABB81_10000</name>
</gene>
<name>A0ABU9L1A8_9FLAO</name>
<dbReference type="SUPFAM" id="SSF54637">
    <property type="entry name" value="Thioesterase/thiol ester dehydrase-isomerase"/>
    <property type="match status" value="1"/>
</dbReference>
<dbReference type="RefSeq" id="WP_342160305.1">
    <property type="nucleotide sequence ID" value="NZ_JBCDNA010000002.1"/>
</dbReference>
<evidence type="ECO:0000313" key="1">
    <source>
        <dbReference type="EMBL" id="MEL4456228.1"/>
    </source>
</evidence>
<dbReference type="EMBL" id="JBCDNA010000002">
    <property type="protein sequence ID" value="MEL4456228.1"/>
    <property type="molecule type" value="Genomic_DNA"/>
</dbReference>
<dbReference type="CDD" id="cd00586">
    <property type="entry name" value="4HBT"/>
    <property type="match status" value="1"/>
</dbReference>
<reference evidence="1 2" key="1">
    <citation type="submission" date="2024-04" db="EMBL/GenBank/DDBJ databases">
        <title>whole genome sequencing of Lutimonas vermicola strain IMCC1616.</title>
        <authorList>
            <person name="Bae S.S."/>
        </authorList>
    </citation>
    <scope>NUCLEOTIDE SEQUENCE [LARGE SCALE GENOMIC DNA]</scope>
    <source>
        <strain evidence="1 2">IMCC1616</strain>
    </source>
</reference>
<dbReference type="InterPro" id="IPR029069">
    <property type="entry name" value="HotDog_dom_sf"/>
</dbReference>